<organism evidence="4 5">
    <name type="scientific">Novosphingobium umbonatum</name>
    <dbReference type="NCBI Taxonomy" id="1908524"/>
    <lineage>
        <taxon>Bacteria</taxon>
        <taxon>Pseudomonadati</taxon>
        <taxon>Pseudomonadota</taxon>
        <taxon>Alphaproteobacteria</taxon>
        <taxon>Sphingomonadales</taxon>
        <taxon>Sphingomonadaceae</taxon>
        <taxon>Novosphingobium</taxon>
    </lineage>
</organism>
<reference evidence="4 5" key="1">
    <citation type="submission" date="2019-01" db="EMBL/GenBank/DDBJ databases">
        <authorList>
            <person name="Chen W.-M."/>
        </authorList>
    </citation>
    <scope>NUCLEOTIDE SEQUENCE [LARGE SCALE GENOMIC DNA]</scope>
    <source>
        <strain evidence="4 5">FSY-9</strain>
    </source>
</reference>
<dbReference type="RefSeq" id="WP_164852828.1">
    <property type="nucleotide sequence ID" value="NZ_SACO01000077.1"/>
</dbReference>
<accession>A0A3S2Y2M1</accession>
<protein>
    <submittedName>
        <fullName evidence="4">IS110 family transposase</fullName>
    </submittedName>
</protein>
<evidence type="ECO:0000313" key="5">
    <source>
        <dbReference type="Proteomes" id="UP000282837"/>
    </source>
</evidence>
<keyword evidence="1" id="KW-0812">Transmembrane</keyword>
<proteinExistence type="predicted"/>
<dbReference type="GO" id="GO:0004803">
    <property type="term" value="F:transposase activity"/>
    <property type="evidence" value="ECO:0007669"/>
    <property type="project" value="InterPro"/>
</dbReference>
<sequence length="84" mass="9146">EIARRAREDEVARRLMTIPGIGPIAATAIAALAPAAATFKRGRAFAAWLGLTPLQKSTSWKTKLERTSKMGERTLRRLLIIGSS</sequence>
<feature type="non-terminal residue" evidence="4">
    <location>
        <position position="1"/>
    </location>
</feature>
<keyword evidence="5" id="KW-1185">Reference proteome</keyword>
<dbReference type="Proteomes" id="UP000282837">
    <property type="component" value="Unassembled WGS sequence"/>
</dbReference>
<dbReference type="InterPro" id="IPR047650">
    <property type="entry name" value="Transpos_IS110"/>
</dbReference>
<name>A0A3S2Y2M1_9SPHN</name>
<dbReference type="InterPro" id="IPR003346">
    <property type="entry name" value="Transposase_20"/>
</dbReference>
<dbReference type="EMBL" id="SACO01000078">
    <property type="protein sequence ID" value="RVU00492.1"/>
    <property type="molecule type" value="Genomic_DNA"/>
</dbReference>
<feature type="transmembrane region" description="Helical" evidence="1">
    <location>
        <begin position="20"/>
        <end position="39"/>
    </location>
</feature>
<evidence type="ECO:0000256" key="1">
    <source>
        <dbReference type="SAM" id="Phobius"/>
    </source>
</evidence>
<evidence type="ECO:0000259" key="2">
    <source>
        <dbReference type="Pfam" id="PF02371"/>
    </source>
</evidence>
<dbReference type="PANTHER" id="PTHR33055:SF3">
    <property type="entry name" value="PUTATIVE TRANSPOSASE FOR IS117-RELATED"/>
    <property type="match status" value="1"/>
</dbReference>
<evidence type="ECO:0000313" key="3">
    <source>
        <dbReference type="EMBL" id="RVU00492.1"/>
    </source>
</evidence>
<feature type="domain" description="Transposase IS116/IS110/IS902 C-terminal" evidence="2">
    <location>
        <begin position="12"/>
        <end position="80"/>
    </location>
</feature>
<comment type="caution">
    <text evidence="4">The sequence shown here is derived from an EMBL/GenBank/DDBJ whole genome shotgun (WGS) entry which is preliminary data.</text>
</comment>
<keyword evidence="1" id="KW-1133">Transmembrane helix</keyword>
<dbReference type="EMBL" id="SACO01000077">
    <property type="protein sequence ID" value="RVU00494.1"/>
    <property type="molecule type" value="Genomic_DNA"/>
</dbReference>
<dbReference type="Pfam" id="PF02371">
    <property type="entry name" value="Transposase_20"/>
    <property type="match status" value="1"/>
</dbReference>
<keyword evidence="1" id="KW-0472">Membrane</keyword>
<evidence type="ECO:0000313" key="4">
    <source>
        <dbReference type="EMBL" id="RVU00494.1"/>
    </source>
</evidence>
<dbReference type="GO" id="GO:0006313">
    <property type="term" value="P:DNA transposition"/>
    <property type="evidence" value="ECO:0007669"/>
    <property type="project" value="InterPro"/>
</dbReference>
<dbReference type="AlphaFoldDB" id="A0A3S2Y2M1"/>
<feature type="non-terminal residue" evidence="4">
    <location>
        <position position="84"/>
    </location>
</feature>
<dbReference type="PANTHER" id="PTHR33055">
    <property type="entry name" value="TRANSPOSASE FOR INSERTION SEQUENCE ELEMENT IS1111A"/>
    <property type="match status" value="1"/>
</dbReference>
<gene>
    <name evidence="4" type="ORF">EOE18_18400</name>
    <name evidence="3" type="ORF">EOE18_18405</name>
</gene>
<dbReference type="GO" id="GO:0003677">
    <property type="term" value="F:DNA binding"/>
    <property type="evidence" value="ECO:0007669"/>
    <property type="project" value="InterPro"/>
</dbReference>